<dbReference type="PANTHER" id="PTHR24148:SF64">
    <property type="entry name" value="HETEROKARYON INCOMPATIBILITY DOMAIN-CONTAINING PROTEIN"/>
    <property type="match status" value="1"/>
</dbReference>
<dbReference type="InterPro" id="IPR010730">
    <property type="entry name" value="HET"/>
</dbReference>
<evidence type="ECO:0000313" key="3">
    <source>
        <dbReference type="Proteomes" id="UP001446871"/>
    </source>
</evidence>
<organism evidence="2 3">
    <name type="scientific">Apiospora saccharicola</name>
    <dbReference type="NCBI Taxonomy" id="335842"/>
    <lineage>
        <taxon>Eukaryota</taxon>
        <taxon>Fungi</taxon>
        <taxon>Dikarya</taxon>
        <taxon>Ascomycota</taxon>
        <taxon>Pezizomycotina</taxon>
        <taxon>Sordariomycetes</taxon>
        <taxon>Xylariomycetidae</taxon>
        <taxon>Amphisphaeriales</taxon>
        <taxon>Apiosporaceae</taxon>
        <taxon>Apiospora</taxon>
    </lineage>
</organism>
<protein>
    <recommendedName>
        <fullName evidence="1">Heterokaryon incompatibility domain-containing protein</fullName>
    </recommendedName>
</protein>
<dbReference type="Proteomes" id="UP001446871">
    <property type="component" value="Unassembled WGS sequence"/>
</dbReference>
<evidence type="ECO:0000259" key="1">
    <source>
        <dbReference type="Pfam" id="PF06985"/>
    </source>
</evidence>
<proteinExistence type="predicted"/>
<dbReference type="Pfam" id="PF06985">
    <property type="entry name" value="HET"/>
    <property type="match status" value="1"/>
</dbReference>
<dbReference type="InterPro" id="IPR052895">
    <property type="entry name" value="HetReg/Transcr_Mod"/>
</dbReference>
<keyword evidence="3" id="KW-1185">Reference proteome</keyword>
<sequence length="502" mass="55860">MVSQDGIPIPEPDLCGPIRLLLLQPGLPSDPLVLKIVHSQLIPDLFSADRPYEAISYRWGGPEEHIQCLPEGTLSIHGNIGKALRRFRRPQEERALWTDEICINQIDEDEKSTRFQQMGTVYACASQVLIYLGDGVSKIGDMDDMSAMGAFEGLYSNSRGSKIMEGVLFCSGSNGFTESGWSRRLLVRSLQWLSVVRKRSPGNDFISGLHESRHLSSTRNGQGSCHTARISLVAMGNYWTIYLYTQVAKGILEETKSLGILSAAAGRPSTQCPSIQLPSWVPDWSYPEAFSRPPESLVMHQTANERPFSAGGSCGEIDIDLAQRMLTVRGFRVSIVHRLCEQLRIYRGDGCGNPDWRSMDILLRHFRRHYNYSPELPTYSSSLLEQVKDLSEYVDIISVASEETNVSILIKVISGESEGTADSVARSPSYVQLAKTRLAQMLLNPESNELSVEAWLGPFTKRSFWATGYRGLWETENGHRGLFPTTMLEGDVIVILEGGPVP</sequence>
<dbReference type="EMBL" id="JAQQWM010000001">
    <property type="protein sequence ID" value="KAK8084171.1"/>
    <property type="molecule type" value="Genomic_DNA"/>
</dbReference>
<dbReference type="PANTHER" id="PTHR24148">
    <property type="entry name" value="ANKYRIN REPEAT DOMAIN-CONTAINING PROTEIN 39 HOMOLOG-RELATED"/>
    <property type="match status" value="1"/>
</dbReference>
<evidence type="ECO:0000313" key="2">
    <source>
        <dbReference type="EMBL" id="KAK8084171.1"/>
    </source>
</evidence>
<gene>
    <name evidence="2" type="ORF">PG996_002952</name>
</gene>
<feature type="domain" description="Heterokaryon incompatibility" evidence="1">
    <location>
        <begin position="52"/>
        <end position="139"/>
    </location>
</feature>
<comment type="caution">
    <text evidence="2">The sequence shown here is derived from an EMBL/GenBank/DDBJ whole genome shotgun (WGS) entry which is preliminary data.</text>
</comment>
<accession>A0ABR1WNX6</accession>
<reference evidence="2 3" key="1">
    <citation type="submission" date="2023-01" db="EMBL/GenBank/DDBJ databases">
        <title>Analysis of 21 Apiospora genomes using comparative genomics revels a genus with tremendous synthesis potential of carbohydrate active enzymes and secondary metabolites.</title>
        <authorList>
            <person name="Sorensen T."/>
        </authorList>
    </citation>
    <scope>NUCLEOTIDE SEQUENCE [LARGE SCALE GENOMIC DNA]</scope>
    <source>
        <strain evidence="2 3">CBS 83171</strain>
    </source>
</reference>
<name>A0ABR1WNX6_9PEZI</name>